<protein>
    <submittedName>
        <fullName evidence="1">Uncharacterized protein</fullName>
    </submittedName>
</protein>
<accession>A0AAD5R548</accession>
<gene>
    <name evidence="1" type="ORF">KIN20_030617</name>
</gene>
<dbReference type="Proteomes" id="UP001196413">
    <property type="component" value="Unassembled WGS sequence"/>
</dbReference>
<reference evidence="1" key="1">
    <citation type="submission" date="2021-06" db="EMBL/GenBank/DDBJ databases">
        <title>Parelaphostrongylus tenuis whole genome reference sequence.</title>
        <authorList>
            <person name="Garwood T.J."/>
            <person name="Larsen P.A."/>
            <person name="Fountain-Jones N.M."/>
            <person name="Garbe J.R."/>
            <person name="Macchietto M.G."/>
            <person name="Kania S.A."/>
            <person name="Gerhold R.W."/>
            <person name="Richards J.E."/>
            <person name="Wolf T.M."/>
        </authorList>
    </citation>
    <scope>NUCLEOTIDE SEQUENCE</scope>
    <source>
        <strain evidence="1">MNPRO001-30</strain>
        <tissue evidence="1">Meninges</tissue>
    </source>
</reference>
<sequence>MPSPVCRLFSREFLQLFRVVVLSQNAKYLSRCRHLDRSSRKVNTSAQFDRKAKRAEATIGQFYGLATTCAGLSRRFSRYAVEALKMPRKYQMFMKMLKVSLRIGRSRKKILTCQCRG</sequence>
<evidence type="ECO:0000313" key="1">
    <source>
        <dbReference type="EMBL" id="KAJ1369209.1"/>
    </source>
</evidence>
<proteinExistence type="predicted"/>
<dbReference type="EMBL" id="JAHQIW010006451">
    <property type="protein sequence ID" value="KAJ1369209.1"/>
    <property type="molecule type" value="Genomic_DNA"/>
</dbReference>
<organism evidence="1 2">
    <name type="scientific">Parelaphostrongylus tenuis</name>
    <name type="common">Meningeal worm</name>
    <dbReference type="NCBI Taxonomy" id="148309"/>
    <lineage>
        <taxon>Eukaryota</taxon>
        <taxon>Metazoa</taxon>
        <taxon>Ecdysozoa</taxon>
        <taxon>Nematoda</taxon>
        <taxon>Chromadorea</taxon>
        <taxon>Rhabditida</taxon>
        <taxon>Rhabditina</taxon>
        <taxon>Rhabditomorpha</taxon>
        <taxon>Strongyloidea</taxon>
        <taxon>Metastrongylidae</taxon>
        <taxon>Parelaphostrongylus</taxon>
    </lineage>
</organism>
<evidence type="ECO:0000313" key="2">
    <source>
        <dbReference type="Proteomes" id="UP001196413"/>
    </source>
</evidence>
<keyword evidence="2" id="KW-1185">Reference proteome</keyword>
<comment type="caution">
    <text evidence="1">The sequence shown here is derived from an EMBL/GenBank/DDBJ whole genome shotgun (WGS) entry which is preliminary data.</text>
</comment>
<name>A0AAD5R548_PARTN</name>
<dbReference type="AlphaFoldDB" id="A0AAD5R548"/>